<protein>
    <recommendedName>
        <fullName evidence="1">RNA helicase HrpA C-terminal domain-containing protein</fullName>
    </recommendedName>
</protein>
<accession>A0ABN0QZG9</accession>
<evidence type="ECO:0000313" key="2">
    <source>
        <dbReference type="EMBL" id="EUA90093.1"/>
    </source>
</evidence>
<evidence type="ECO:0000313" key="3">
    <source>
        <dbReference type="Proteomes" id="UP000020681"/>
    </source>
</evidence>
<dbReference type="InterPro" id="IPR024590">
    <property type="entry name" value="HrpA_C"/>
</dbReference>
<dbReference type="Pfam" id="PF11898">
    <property type="entry name" value="DUF3418"/>
    <property type="match status" value="1"/>
</dbReference>
<gene>
    <name evidence="2" type="ORF">I551_3444</name>
</gene>
<dbReference type="Proteomes" id="UP000020681">
    <property type="component" value="Unassembled WGS sequence"/>
</dbReference>
<feature type="domain" description="RNA helicase HrpA C-terminal" evidence="1">
    <location>
        <begin position="2"/>
        <end position="104"/>
    </location>
</feature>
<sequence length="189" mass="20557">MPAFREELVTELIRSLPKDLRRNFVPAPDAARAVLAGIDPAKEPLMQALQRELRRRSGVLVPIDAFDLIKLPPHLRVNFAVESADGTEVARGKDLKALQAELAAPPSGRSPTRLPAIWNEKGCAPGPMTWTNWRASSSAASAGGPCEGSRGSSIKARTWTCGCSRHQPNVTMRWHPAPGGWCGSVWPHR</sequence>
<name>A0ABN0QZG9_MYCUL</name>
<dbReference type="EMBL" id="JAOL01000110">
    <property type="protein sequence ID" value="EUA90093.1"/>
    <property type="molecule type" value="Genomic_DNA"/>
</dbReference>
<comment type="caution">
    <text evidence="2">The sequence shown here is derived from an EMBL/GenBank/DDBJ whole genome shotgun (WGS) entry which is preliminary data.</text>
</comment>
<keyword evidence="3" id="KW-1185">Reference proteome</keyword>
<reference evidence="2 3" key="1">
    <citation type="submission" date="2014-01" db="EMBL/GenBank/DDBJ databases">
        <authorList>
            <person name="Dobos K."/>
            <person name="Lenaerts A."/>
            <person name="Ordway D."/>
            <person name="DeGroote M.A."/>
            <person name="Parker T."/>
            <person name="Sizemore C."/>
            <person name="Tallon L.J."/>
            <person name="Sadzewicz L.K."/>
            <person name="Sengamalay N."/>
            <person name="Fraser C.M."/>
            <person name="Hine E."/>
            <person name="Shefchek K.A."/>
            <person name="Das S.P."/>
            <person name="Tettelin H."/>
        </authorList>
    </citation>
    <scope>NUCLEOTIDE SEQUENCE [LARGE SCALE GENOMIC DNA]</scope>
    <source>
        <strain evidence="2 3">Harvey</strain>
    </source>
</reference>
<evidence type="ECO:0000259" key="1">
    <source>
        <dbReference type="Pfam" id="PF11898"/>
    </source>
</evidence>
<proteinExistence type="predicted"/>
<organism evidence="2 3">
    <name type="scientific">Mycobacterium ulcerans str. Harvey</name>
    <dbReference type="NCBI Taxonomy" id="1299332"/>
    <lineage>
        <taxon>Bacteria</taxon>
        <taxon>Bacillati</taxon>
        <taxon>Actinomycetota</taxon>
        <taxon>Actinomycetes</taxon>
        <taxon>Mycobacteriales</taxon>
        <taxon>Mycobacteriaceae</taxon>
        <taxon>Mycobacterium</taxon>
        <taxon>Mycobacterium ulcerans group</taxon>
    </lineage>
</organism>